<dbReference type="InterPro" id="IPR014025">
    <property type="entry name" value="Glutaredoxin_subgr"/>
</dbReference>
<dbReference type="SUPFAM" id="SSF52833">
    <property type="entry name" value="Thioredoxin-like"/>
    <property type="match status" value="1"/>
</dbReference>
<dbReference type="RefSeq" id="WP_305170311.1">
    <property type="nucleotide sequence ID" value="NZ_JAUUUU010000003.1"/>
</dbReference>
<reference evidence="4" key="1">
    <citation type="journal article" date="2010" name="Int. J. Syst. Evol. Microbiol.">
        <title>Porticoccus litoralis gen. nov., sp. nov., a gammaproteobacterium isolated from the Yellow Sea.</title>
        <authorList>
            <person name="Oh H.M."/>
            <person name="Kim H."/>
            <person name="Kim K.M."/>
            <person name="Min G.S."/>
            <person name="Cho J.C."/>
        </authorList>
    </citation>
    <scope>NUCLEOTIDE SEQUENCE</scope>
    <source>
        <strain evidence="4">DSM 25064</strain>
    </source>
</reference>
<dbReference type="PROSITE" id="PS51353">
    <property type="entry name" value="ARSC"/>
    <property type="match status" value="1"/>
</dbReference>
<evidence type="ECO:0000313" key="5">
    <source>
        <dbReference type="Proteomes" id="UP001178354"/>
    </source>
</evidence>
<dbReference type="Pfam" id="PF00462">
    <property type="entry name" value="Glutaredoxin"/>
    <property type="match status" value="1"/>
</dbReference>
<dbReference type="AlphaFoldDB" id="A0AAW8B7D3"/>
<dbReference type="Proteomes" id="UP001178354">
    <property type="component" value="Unassembled WGS sequence"/>
</dbReference>
<keyword evidence="5" id="KW-1185">Reference proteome</keyword>
<accession>A0AAW8B7D3</accession>
<evidence type="ECO:0000256" key="2">
    <source>
        <dbReference type="PROSITE-ProRule" id="PRU01282"/>
    </source>
</evidence>
<proteinExistence type="inferred from homology"/>
<evidence type="ECO:0000256" key="1">
    <source>
        <dbReference type="ARBA" id="ARBA00007198"/>
    </source>
</evidence>
<organism evidence="4 5">
    <name type="scientific">Porticoccus litoralis</name>
    <dbReference type="NCBI Taxonomy" id="434086"/>
    <lineage>
        <taxon>Bacteria</taxon>
        <taxon>Pseudomonadati</taxon>
        <taxon>Pseudomonadota</taxon>
        <taxon>Gammaproteobacteria</taxon>
        <taxon>Cellvibrionales</taxon>
        <taxon>Porticoccaceae</taxon>
        <taxon>Porticoccus</taxon>
    </lineage>
</organism>
<feature type="domain" description="Glutaredoxin" evidence="3">
    <location>
        <begin position="5"/>
        <end position="65"/>
    </location>
</feature>
<evidence type="ECO:0000259" key="3">
    <source>
        <dbReference type="Pfam" id="PF00462"/>
    </source>
</evidence>
<comment type="similarity">
    <text evidence="1 2">Belongs to the ArsC family.</text>
</comment>
<dbReference type="NCBIfam" id="NF008401">
    <property type="entry name" value="PRK11200.1"/>
    <property type="match status" value="1"/>
</dbReference>
<name>A0AAW8B7D3_9GAMM</name>
<comment type="caution">
    <text evidence="4">The sequence shown here is derived from an EMBL/GenBank/DDBJ whole genome shotgun (WGS) entry which is preliminary data.</text>
</comment>
<dbReference type="InterPro" id="IPR036249">
    <property type="entry name" value="Thioredoxin-like_sf"/>
</dbReference>
<dbReference type="Gene3D" id="3.40.30.10">
    <property type="entry name" value="Glutaredoxin"/>
    <property type="match status" value="1"/>
</dbReference>
<dbReference type="InterPro" id="IPR006660">
    <property type="entry name" value="Arsenate_reductase-like"/>
</dbReference>
<evidence type="ECO:0000313" key="4">
    <source>
        <dbReference type="EMBL" id="MDP1520738.1"/>
    </source>
</evidence>
<dbReference type="PRINTS" id="PR00160">
    <property type="entry name" value="GLUTAREDOXIN"/>
</dbReference>
<gene>
    <name evidence="4" type="ORF">Q8A57_07155</name>
</gene>
<dbReference type="EMBL" id="JAUUUU010000003">
    <property type="protein sequence ID" value="MDP1520738.1"/>
    <property type="molecule type" value="Genomic_DNA"/>
</dbReference>
<dbReference type="CDD" id="cd02066">
    <property type="entry name" value="GRX_family"/>
    <property type="match status" value="1"/>
</dbReference>
<dbReference type="PROSITE" id="PS51354">
    <property type="entry name" value="GLUTAREDOXIN_2"/>
    <property type="match status" value="1"/>
</dbReference>
<protein>
    <submittedName>
        <fullName evidence="4">GrxA family glutaredoxin</fullName>
    </submittedName>
</protein>
<sequence>MQRFTIFGHDACGFCRQAKAVMEAKELPFRYVNIHEEGITPADLAKTIGKPVNTVPQIFHGEEYIGGYQELTKYLETLKEENGA</sequence>
<dbReference type="InterPro" id="IPR002109">
    <property type="entry name" value="Glutaredoxin"/>
</dbReference>
<reference evidence="4" key="2">
    <citation type="submission" date="2023-08" db="EMBL/GenBank/DDBJ databases">
        <authorList>
            <person name="Luo J."/>
        </authorList>
    </citation>
    <scope>NUCLEOTIDE SEQUENCE</scope>
    <source>
        <strain evidence="4">DSM 25064</strain>
    </source>
</reference>